<accession>A0AAV4TVN0</accession>
<keyword evidence="2" id="KW-1185">Reference proteome</keyword>
<evidence type="ECO:0000313" key="1">
    <source>
        <dbReference type="EMBL" id="GIY48273.1"/>
    </source>
</evidence>
<proteinExistence type="predicted"/>
<gene>
    <name evidence="1" type="ORF">CEXT_557331</name>
</gene>
<name>A0AAV4TVN0_CAEEX</name>
<dbReference type="AlphaFoldDB" id="A0AAV4TVN0"/>
<organism evidence="1 2">
    <name type="scientific">Caerostris extrusa</name>
    <name type="common">Bark spider</name>
    <name type="synonym">Caerostris bankana</name>
    <dbReference type="NCBI Taxonomy" id="172846"/>
    <lineage>
        <taxon>Eukaryota</taxon>
        <taxon>Metazoa</taxon>
        <taxon>Ecdysozoa</taxon>
        <taxon>Arthropoda</taxon>
        <taxon>Chelicerata</taxon>
        <taxon>Arachnida</taxon>
        <taxon>Araneae</taxon>
        <taxon>Araneomorphae</taxon>
        <taxon>Entelegynae</taxon>
        <taxon>Araneoidea</taxon>
        <taxon>Araneidae</taxon>
        <taxon>Caerostris</taxon>
    </lineage>
</organism>
<dbReference type="EMBL" id="BPLR01011694">
    <property type="protein sequence ID" value="GIY48273.1"/>
    <property type="molecule type" value="Genomic_DNA"/>
</dbReference>
<dbReference type="Proteomes" id="UP001054945">
    <property type="component" value="Unassembled WGS sequence"/>
</dbReference>
<sequence length="81" mass="9375">MSSSDKFAYEHQTHTSSHQNHVCIVMPVTLIHHPQALYNLVEFLASLDPGIKVRCFDFLSAFTDSQWPFSQRENESSRYDT</sequence>
<reference evidence="1 2" key="1">
    <citation type="submission" date="2021-06" db="EMBL/GenBank/DDBJ databases">
        <title>Caerostris extrusa draft genome.</title>
        <authorList>
            <person name="Kono N."/>
            <person name="Arakawa K."/>
        </authorList>
    </citation>
    <scope>NUCLEOTIDE SEQUENCE [LARGE SCALE GENOMIC DNA]</scope>
</reference>
<protein>
    <submittedName>
        <fullName evidence="1">Uncharacterized protein</fullName>
    </submittedName>
</protein>
<comment type="caution">
    <text evidence="1">The sequence shown here is derived from an EMBL/GenBank/DDBJ whole genome shotgun (WGS) entry which is preliminary data.</text>
</comment>
<evidence type="ECO:0000313" key="2">
    <source>
        <dbReference type="Proteomes" id="UP001054945"/>
    </source>
</evidence>